<feature type="compositionally biased region" description="Polar residues" evidence="3">
    <location>
        <begin position="174"/>
        <end position="184"/>
    </location>
</feature>
<keyword evidence="1" id="KW-0677">Repeat</keyword>
<dbReference type="EMBL" id="CAMXCT020002864">
    <property type="protein sequence ID" value="CAL1154323.1"/>
    <property type="molecule type" value="Genomic_DNA"/>
</dbReference>
<keyword evidence="6" id="KW-1185">Reference proteome</keyword>
<feature type="compositionally biased region" description="Low complexity" evidence="3">
    <location>
        <begin position="203"/>
        <end position="229"/>
    </location>
</feature>
<evidence type="ECO:0000256" key="3">
    <source>
        <dbReference type="SAM" id="MobiDB-lite"/>
    </source>
</evidence>
<evidence type="ECO:0000256" key="2">
    <source>
        <dbReference type="ARBA" id="ARBA00022803"/>
    </source>
</evidence>
<sequence length="347" mass="36024">MSASTTSYLPEGFEAATSALERSNIFRRRGNELYSKARDLAKDVDPYKDLKGVQESMKLYQAAMVEYGKALHFLPNDHRLYANRGLCYKAVEDWLKCKEDAQQCIKLQKNYVKGWLLLVKSIWELGKHADALQESQNGLKAIPGSRDLLDLQAALTSGCQARSAGRSVSPACTPGNTPSVSRSNTPPRHGTPPPPPPPGGHAVGHAATLPAIDSSGRSPGNSRTSSRSPGPGGRLPCPPSRVGAVPNLEGSLTLGGGTGNFGVPTPSFAHGSPALAAEDTLGSRAPGGPALGASGTFGASTTFGPRVGPGPVLDGPKDRSVSPGPQAGADGGACKRSLKSLSESGRR</sequence>
<dbReference type="Gene3D" id="1.25.40.10">
    <property type="entry name" value="Tetratricopeptide repeat domain"/>
    <property type="match status" value="1"/>
</dbReference>
<dbReference type="Proteomes" id="UP001152797">
    <property type="component" value="Unassembled WGS sequence"/>
</dbReference>
<proteinExistence type="predicted"/>
<comment type="caution">
    <text evidence="4">The sequence shown here is derived from an EMBL/GenBank/DDBJ whole genome shotgun (WGS) entry which is preliminary data.</text>
</comment>
<dbReference type="SUPFAM" id="SSF48452">
    <property type="entry name" value="TPR-like"/>
    <property type="match status" value="1"/>
</dbReference>
<evidence type="ECO:0000313" key="5">
    <source>
        <dbReference type="EMBL" id="CAL4788260.1"/>
    </source>
</evidence>
<feature type="compositionally biased region" description="Pro residues" evidence="3">
    <location>
        <begin position="189"/>
        <end position="199"/>
    </location>
</feature>
<protein>
    <submittedName>
        <fullName evidence="5">Pentatricopeptide repeat-containing protein, mitochondrial</fullName>
    </submittedName>
</protein>
<dbReference type="GO" id="GO:0051879">
    <property type="term" value="F:Hsp90 protein binding"/>
    <property type="evidence" value="ECO:0007669"/>
    <property type="project" value="TreeGrafter"/>
</dbReference>
<accession>A0A9P1CZX6</accession>
<evidence type="ECO:0000313" key="6">
    <source>
        <dbReference type="Proteomes" id="UP001152797"/>
    </source>
</evidence>
<dbReference type="AlphaFoldDB" id="A0A9P1CZX6"/>
<dbReference type="InterPro" id="IPR011990">
    <property type="entry name" value="TPR-like_helical_dom_sf"/>
</dbReference>
<reference evidence="4" key="1">
    <citation type="submission" date="2022-10" db="EMBL/GenBank/DDBJ databases">
        <authorList>
            <person name="Chen Y."/>
            <person name="Dougan E. K."/>
            <person name="Chan C."/>
            <person name="Rhodes N."/>
            <person name="Thang M."/>
        </authorList>
    </citation>
    <scope>NUCLEOTIDE SEQUENCE</scope>
</reference>
<dbReference type="OrthoDB" id="2423701at2759"/>
<name>A0A9P1CZX6_9DINO</name>
<dbReference type="PANTHER" id="PTHR22904:SF523">
    <property type="entry name" value="STRESS-INDUCED-PHOSPHOPROTEIN 1"/>
    <property type="match status" value="1"/>
</dbReference>
<dbReference type="EMBL" id="CAMXCT010002864">
    <property type="protein sequence ID" value="CAI4000948.1"/>
    <property type="molecule type" value="Genomic_DNA"/>
</dbReference>
<evidence type="ECO:0000313" key="4">
    <source>
        <dbReference type="EMBL" id="CAI4000948.1"/>
    </source>
</evidence>
<gene>
    <name evidence="4" type="ORF">C1SCF055_LOCUS27030</name>
</gene>
<keyword evidence="2" id="KW-0802">TPR repeat</keyword>
<feature type="region of interest" description="Disordered" evidence="3">
    <location>
        <begin position="278"/>
        <end position="347"/>
    </location>
</feature>
<dbReference type="EMBL" id="CAMXCT030002864">
    <property type="protein sequence ID" value="CAL4788260.1"/>
    <property type="molecule type" value="Genomic_DNA"/>
</dbReference>
<reference evidence="5 6" key="2">
    <citation type="submission" date="2024-05" db="EMBL/GenBank/DDBJ databases">
        <authorList>
            <person name="Chen Y."/>
            <person name="Shah S."/>
            <person name="Dougan E. K."/>
            <person name="Thang M."/>
            <person name="Chan C."/>
        </authorList>
    </citation>
    <scope>NUCLEOTIDE SEQUENCE [LARGE SCALE GENOMIC DNA]</scope>
</reference>
<dbReference type="PANTHER" id="PTHR22904">
    <property type="entry name" value="TPR REPEAT CONTAINING PROTEIN"/>
    <property type="match status" value="1"/>
</dbReference>
<organism evidence="4">
    <name type="scientific">Cladocopium goreaui</name>
    <dbReference type="NCBI Taxonomy" id="2562237"/>
    <lineage>
        <taxon>Eukaryota</taxon>
        <taxon>Sar</taxon>
        <taxon>Alveolata</taxon>
        <taxon>Dinophyceae</taxon>
        <taxon>Suessiales</taxon>
        <taxon>Symbiodiniaceae</taxon>
        <taxon>Cladocopium</taxon>
    </lineage>
</organism>
<feature type="region of interest" description="Disordered" evidence="3">
    <location>
        <begin position="164"/>
        <end position="251"/>
    </location>
</feature>
<evidence type="ECO:0000256" key="1">
    <source>
        <dbReference type="ARBA" id="ARBA00022737"/>
    </source>
</evidence>